<evidence type="ECO:0000256" key="5">
    <source>
        <dbReference type="ARBA" id="ARBA00022741"/>
    </source>
</evidence>
<dbReference type="PANTHER" id="PTHR24223">
    <property type="entry name" value="ATP-BINDING CASSETTE SUB-FAMILY C"/>
    <property type="match status" value="1"/>
</dbReference>
<feature type="domain" description="ABC transmembrane type-1" evidence="10">
    <location>
        <begin position="219"/>
        <end position="357"/>
    </location>
</feature>
<accession>A0A7R9MM92</accession>
<organism evidence="11">
    <name type="scientific">Oppiella nova</name>
    <dbReference type="NCBI Taxonomy" id="334625"/>
    <lineage>
        <taxon>Eukaryota</taxon>
        <taxon>Metazoa</taxon>
        <taxon>Ecdysozoa</taxon>
        <taxon>Arthropoda</taxon>
        <taxon>Chelicerata</taxon>
        <taxon>Arachnida</taxon>
        <taxon>Acari</taxon>
        <taxon>Acariformes</taxon>
        <taxon>Sarcoptiformes</taxon>
        <taxon>Oribatida</taxon>
        <taxon>Brachypylina</taxon>
        <taxon>Oppioidea</taxon>
        <taxon>Oppiidae</taxon>
        <taxon>Oppiella</taxon>
    </lineage>
</organism>
<dbReference type="Pfam" id="PF00664">
    <property type="entry name" value="ABC_membrane"/>
    <property type="match status" value="2"/>
</dbReference>
<evidence type="ECO:0000313" key="12">
    <source>
        <dbReference type="Proteomes" id="UP000728032"/>
    </source>
</evidence>
<dbReference type="GO" id="GO:0005524">
    <property type="term" value="F:ATP binding"/>
    <property type="evidence" value="ECO:0007669"/>
    <property type="project" value="UniProtKB-KW"/>
</dbReference>
<name>A0A7R9MM92_9ACAR</name>
<feature type="non-terminal residue" evidence="11">
    <location>
        <position position="1"/>
    </location>
</feature>
<evidence type="ECO:0000313" key="11">
    <source>
        <dbReference type="EMBL" id="CAD7661983.1"/>
    </source>
</evidence>
<evidence type="ECO:0000259" key="10">
    <source>
        <dbReference type="PROSITE" id="PS50929"/>
    </source>
</evidence>
<reference evidence="11" key="1">
    <citation type="submission" date="2020-11" db="EMBL/GenBank/DDBJ databases">
        <authorList>
            <person name="Tran Van P."/>
        </authorList>
    </citation>
    <scope>NUCLEOTIDE SEQUENCE</scope>
</reference>
<dbReference type="EMBL" id="CAJPVJ010025803">
    <property type="protein sequence ID" value="CAG2179119.1"/>
    <property type="molecule type" value="Genomic_DNA"/>
</dbReference>
<keyword evidence="6" id="KW-0067">ATP-binding</keyword>
<evidence type="ECO:0000256" key="4">
    <source>
        <dbReference type="ARBA" id="ARBA00022737"/>
    </source>
</evidence>
<dbReference type="OrthoDB" id="6514936at2759"/>
<dbReference type="SUPFAM" id="SSF90123">
    <property type="entry name" value="ABC transporter transmembrane region"/>
    <property type="match status" value="1"/>
</dbReference>
<protein>
    <recommendedName>
        <fullName evidence="10">ABC transmembrane type-1 domain-containing protein</fullName>
    </recommendedName>
</protein>
<feature type="transmembrane region" description="Helical" evidence="9">
    <location>
        <begin position="225"/>
        <end position="245"/>
    </location>
</feature>
<feature type="transmembrane region" description="Helical" evidence="9">
    <location>
        <begin position="304"/>
        <end position="330"/>
    </location>
</feature>
<dbReference type="GO" id="GO:0012505">
    <property type="term" value="C:endomembrane system"/>
    <property type="evidence" value="ECO:0007669"/>
    <property type="project" value="UniProtKB-SubCell"/>
</dbReference>
<feature type="transmembrane region" description="Helical" evidence="9">
    <location>
        <begin position="16"/>
        <end position="35"/>
    </location>
</feature>
<gene>
    <name evidence="11" type="ORF">ONB1V03_LOCUS18543</name>
</gene>
<dbReference type="PANTHER" id="PTHR24223:SF443">
    <property type="entry name" value="MULTIDRUG-RESISTANCE LIKE PROTEIN 1, ISOFORM I"/>
    <property type="match status" value="1"/>
</dbReference>
<evidence type="ECO:0000256" key="7">
    <source>
        <dbReference type="ARBA" id="ARBA00022989"/>
    </source>
</evidence>
<dbReference type="Gene3D" id="1.20.1560.10">
    <property type="entry name" value="ABC transporter type 1, transmembrane domain"/>
    <property type="match status" value="1"/>
</dbReference>
<dbReference type="PROSITE" id="PS50929">
    <property type="entry name" value="ABC_TM1F"/>
    <property type="match status" value="1"/>
</dbReference>
<keyword evidence="12" id="KW-1185">Reference proteome</keyword>
<dbReference type="EMBL" id="OC940628">
    <property type="protein sequence ID" value="CAD7661983.1"/>
    <property type="molecule type" value="Genomic_DNA"/>
</dbReference>
<keyword evidence="4" id="KW-0677">Repeat</keyword>
<evidence type="ECO:0000256" key="2">
    <source>
        <dbReference type="ARBA" id="ARBA00022448"/>
    </source>
</evidence>
<keyword evidence="3 9" id="KW-0812">Transmembrane</keyword>
<dbReference type="InterPro" id="IPR036640">
    <property type="entry name" value="ABC1_TM_sf"/>
</dbReference>
<proteinExistence type="predicted"/>
<evidence type="ECO:0000256" key="6">
    <source>
        <dbReference type="ARBA" id="ARBA00022840"/>
    </source>
</evidence>
<sequence length="357" mass="41251">YQFFITYDKNIPILEAVFNCLELFLTIIAFIISCLTTRYSEFEVLGTECEAKCPMNDFNIFSKIFIFWMKTILKQGYKSTADLAQYLLPICDYMKSLHAFNAFESANRKYNSNKLKPKTEITLFPLLVWTAWTPYLFGSLMELIHVCVDLSQPFILSKLIDFVSDTEHLWHGLCYAVAYSLINLISQLLECHSNLFINMAYYRTSSALISALYQKMLRLSQLGPSSLTLLAVMLIVGPFTTFVMTRIDTLQTKQMQLKDKRMEQISEVLSNIKLLKLFGWEKPFIDRISETRRQELHTLKLKNYFWSCIDVLWIVVPFIIAGITFTIFIYTSGQPFTAKTAFVSLSVYISLKAPMGS</sequence>
<keyword evidence="8 9" id="KW-0472">Membrane</keyword>
<dbReference type="GO" id="GO:0016020">
    <property type="term" value="C:membrane"/>
    <property type="evidence" value="ECO:0007669"/>
    <property type="project" value="InterPro"/>
</dbReference>
<dbReference type="Proteomes" id="UP000728032">
    <property type="component" value="Unassembled WGS sequence"/>
</dbReference>
<evidence type="ECO:0000256" key="1">
    <source>
        <dbReference type="ARBA" id="ARBA00004127"/>
    </source>
</evidence>
<dbReference type="InterPro" id="IPR011527">
    <property type="entry name" value="ABC1_TM_dom"/>
</dbReference>
<keyword evidence="5" id="KW-0547">Nucleotide-binding</keyword>
<evidence type="ECO:0000256" key="9">
    <source>
        <dbReference type="SAM" id="Phobius"/>
    </source>
</evidence>
<keyword evidence="7 9" id="KW-1133">Transmembrane helix</keyword>
<evidence type="ECO:0000256" key="3">
    <source>
        <dbReference type="ARBA" id="ARBA00022692"/>
    </source>
</evidence>
<dbReference type="AlphaFoldDB" id="A0A7R9MM92"/>
<comment type="subcellular location">
    <subcellularLocation>
        <location evidence="1">Endomembrane system</location>
        <topology evidence="1">Multi-pass membrane protein</topology>
    </subcellularLocation>
</comment>
<dbReference type="GO" id="GO:0140359">
    <property type="term" value="F:ABC-type transporter activity"/>
    <property type="evidence" value="ECO:0007669"/>
    <property type="project" value="InterPro"/>
</dbReference>
<evidence type="ECO:0000256" key="8">
    <source>
        <dbReference type="ARBA" id="ARBA00023136"/>
    </source>
</evidence>
<keyword evidence="2" id="KW-0813">Transport</keyword>
<dbReference type="InterPro" id="IPR050173">
    <property type="entry name" value="ABC_transporter_C-like"/>
</dbReference>